<evidence type="ECO:0000313" key="3">
    <source>
        <dbReference type="Proteomes" id="UP000231658"/>
    </source>
</evidence>
<dbReference type="RefSeq" id="WP_069187046.1">
    <property type="nucleotide sequence ID" value="NZ_FLYE01000012.1"/>
</dbReference>
<keyword evidence="1" id="KW-0812">Transmembrane</keyword>
<feature type="transmembrane region" description="Helical" evidence="1">
    <location>
        <begin position="166"/>
        <end position="187"/>
    </location>
</feature>
<name>A0A1C3RGI8_9PROT</name>
<organism evidence="2 3">
    <name type="scientific">Candidatus Terasakiella magnetica</name>
    <dbReference type="NCBI Taxonomy" id="1867952"/>
    <lineage>
        <taxon>Bacteria</taxon>
        <taxon>Pseudomonadati</taxon>
        <taxon>Pseudomonadota</taxon>
        <taxon>Alphaproteobacteria</taxon>
        <taxon>Rhodospirillales</taxon>
        <taxon>Terasakiellaceae</taxon>
        <taxon>Terasakiella</taxon>
    </lineage>
</organism>
<dbReference type="EMBL" id="FLYE01000012">
    <property type="protein sequence ID" value="SCA56381.1"/>
    <property type="molecule type" value="Genomic_DNA"/>
</dbReference>
<evidence type="ECO:0000256" key="1">
    <source>
        <dbReference type="SAM" id="Phobius"/>
    </source>
</evidence>
<evidence type="ECO:0000313" key="2">
    <source>
        <dbReference type="EMBL" id="SCA56381.1"/>
    </source>
</evidence>
<feature type="transmembrane region" description="Helical" evidence="1">
    <location>
        <begin position="72"/>
        <end position="92"/>
    </location>
</feature>
<keyword evidence="3" id="KW-1185">Reference proteome</keyword>
<sequence>MNDIKDTPSQTYLVDEMALPRKIDTTRVFEWLSKGWADVKELKRVSTFYAALFLMLGLLISFGFYVMELPYLILPALSGFLLVGPAIAVGFYEGSLRCQRGEPFALTHALLGFQRNTYSIMAIGIAQVFLFMVWIRLSFTLFAIAFPGVMPEAEPIMERMFSQEGIDFALMIVGLGAVFASIIFFTGSFSLPMMIDRKTVLIPAMLTSAYAVVINFKAMVLWAGLIVLIMFLGLITGVGLILAFPLIGHATWHAYCDVIGQKR</sequence>
<accession>A0A1C3RGI8</accession>
<keyword evidence="1" id="KW-0472">Membrane</keyword>
<proteinExistence type="predicted"/>
<dbReference type="Proteomes" id="UP000231658">
    <property type="component" value="Unassembled WGS sequence"/>
</dbReference>
<feature type="transmembrane region" description="Helical" evidence="1">
    <location>
        <begin position="222"/>
        <end position="244"/>
    </location>
</feature>
<dbReference type="InterPro" id="IPR018692">
    <property type="entry name" value="DUF2189"/>
</dbReference>
<gene>
    <name evidence="2" type="ORF">MTBPR1_20229</name>
</gene>
<dbReference type="AlphaFoldDB" id="A0A1C3RGI8"/>
<dbReference type="Pfam" id="PF09955">
    <property type="entry name" value="DUF2189"/>
    <property type="match status" value="1"/>
</dbReference>
<dbReference type="OrthoDB" id="9809543at2"/>
<reference evidence="2 3" key="1">
    <citation type="submission" date="2016-07" db="EMBL/GenBank/DDBJ databases">
        <authorList>
            <person name="Lefevre C.T."/>
        </authorList>
    </citation>
    <scope>NUCLEOTIDE SEQUENCE [LARGE SCALE GENOMIC DNA]</scope>
    <source>
        <strain evidence="2">PR1</strain>
    </source>
</reference>
<feature type="transmembrane region" description="Helical" evidence="1">
    <location>
        <begin position="199"/>
        <end position="216"/>
    </location>
</feature>
<feature type="transmembrane region" description="Helical" evidence="1">
    <location>
        <begin position="48"/>
        <end position="66"/>
    </location>
</feature>
<dbReference type="STRING" id="1867952.MTBPR1_20229"/>
<feature type="transmembrane region" description="Helical" evidence="1">
    <location>
        <begin position="120"/>
        <end position="146"/>
    </location>
</feature>
<keyword evidence="1" id="KW-1133">Transmembrane helix</keyword>
<protein>
    <submittedName>
        <fullName evidence="2">Putative integral membrane protein</fullName>
    </submittedName>
</protein>